<protein>
    <submittedName>
        <fullName evidence="1">Uncharacterized protein</fullName>
    </submittedName>
</protein>
<dbReference type="Proteomes" id="UP001479436">
    <property type="component" value="Unassembled WGS sequence"/>
</dbReference>
<comment type="caution">
    <text evidence="1">The sequence shown here is derived from an EMBL/GenBank/DDBJ whole genome shotgun (WGS) entry which is preliminary data.</text>
</comment>
<dbReference type="InterPro" id="IPR038586">
    <property type="entry name" value="Tctex-1-like_sf"/>
</dbReference>
<evidence type="ECO:0000313" key="2">
    <source>
        <dbReference type="Proteomes" id="UP001479436"/>
    </source>
</evidence>
<evidence type="ECO:0000313" key="1">
    <source>
        <dbReference type="EMBL" id="KAK9687913.1"/>
    </source>
</evidence>
<name>A0ABR2VPD2_9FUNG</name>
<accession>A0ABR2VPD2</accession>
<dbReference type="EMBL" id="JASJQH010008579">
    <property type="protein sequence ID" value="KAK9687913.1"/>
    <property type="molecule type" value="Genomic_DNA"/>
</dbReference>
<feature type="non-terminal residue" evidence="1">
    <location>
        <position position="73"/>
    </location>
</feature>
<dbReference type="Pfam" id="PF03645">
    <property type="entry name" value="Tctex-1"/>
    <property type="match status" value="1"/>
</dbReference>
<dbReference type="Gene3D" id="3.30.1140.40">
    <property type="entry name" value="Tctex-1"/>
    <property type="match status" value="1"/>
</dbReference>
<keyword evidence="2" id="KW-1185">Reference proteome</keyword>
<dbReference type="InterPro" id="IPR005334">
    <property type="entry name" value="Tctex-1-like"/>
</dbReference>
<reference evidence="1 2" key="1">
    <citation type="submission" date="2023-04" db="EMBL/GenBank/DDBJ databases">
        <title>Genome of Basidiobolus ranarum AG-B5.</title>
        <authorList>
            <person name="Stajich J.E."/>
            <person name="Carter-House D."/>
            <person name="Gryganskyi A."/>
        </authorList>
    </citation>
    <scope>NUCLEOTIDE SEQUENCE [LARGE SCALE GENOMIC DNA]</scope>
    <source>
        <strain evidence="1 2">AG-B5</strain>
    </source>
</reference>
<sequence>MTDMVDQASETSESFSIRPNFTQKFRPAVVSKLLHQVLIEHLQNKSYDPEIASQLTKDISEAIKSKLRELDLT</sequence>
<gene>
    <name evidence="1" type="ORF">K7432_014594</name>
</gene>
<organism evidence="1 2">
    <name type="scientific">Basidiobolus ranarum</name>
    <dbReference type="NCBI Taxonomy" id="34480"/>
    <lineage>
        <taxon>Eukaryota</taxon>
        <taxon>Fungi</taxon>
        <taxon>Fungi incertae sedis</taxon>
        <taxon>Zoopagomycota</taxon>
        <taxon>Entomophthoromycotina</taxon>
        <taxon>Basidiobolomycetes</taxon>
        <taxon>Basidiobolales</taxon>
        <taxon>Basidiobolaceae</taxon>
        <taxon>Basidiobolus</taxon>
    </lineage>
</organism>
<proteinExistence type="predicted"/>